<dbReference type="PANTHER" id="PTHR43311:SF1">
    <property type="entry name" value="GLUTAMYL-Q TRNA(ASP) SYNTHETASE"/>
    <property type="match status" value="1"/>
</dbReference>
<gene>
    <name evidence="7" type="primary">gluQRS</name>
    <name evidence="7" type="ORF">KY084_09230</name>
</gene>
<dbReference type="InterPro" id="IPR049940">
    <property type="entry name" value="GluQ/Sye"/>
</dbReference>
<reference evidence="7 8" key="1">
    <citation type="submission" date="2021-07" db="EMBL/GenBank/DDBJ databases">
        <title>Stakelama flava sp. nov., a novel endophytic bacterium isolated from branch of Kandelia candel.</title>
        <authorList>
            <person name="Tuo L."/>
        </authorList>
    </citation>
    <scope>NUCLEOTIDE SEQUENCE [LARGE SCALE GENOMIC DNA]</scope>
    <source>
        <strain evidence="7 8">CBK3Z-3</strain>
    </source>
</reference>
<proteinExistence type="inferred from homology"/>
<evidence type="ECO:0000256" key="5">
    <source>
        <dbReference type="RuleBase" id="RU363037"/>
    </source>
</evidence>
<dbReference type="NCBIfam" id="NF004315">
    <property type="entry name" value="PRK05710.1-4"/>
    <property type="match status" value="1"/>
</dbReference>
<comment type="caution">
    <text evidence="7">The sequence shown here is derived from an EMBL/GenBank/DDBJ whole genome shotgun (WGS) entry which is preliminary data.</text>
</comment>
<evidence type="ECO:0000313" key="8">
    <source>
        <dbReference type="Proteomes" id="UP001197214"/>
    </source>
</evidence>
<dbReference type="InterPro" id="IPR020058">
    <property type="entry name" value="Glu/Gln-tRNA-synth_Ib_cat-dom"/>
</dbReference>
<organism evidence="7 8">
    <name type="scientific">Stakelama flava</name>
    <dbReference type="NCBI Taxonomy" id="2860338"/>
    <lineage>
        <taxon>Bacteria</taxon>
        <taxon>Pseudomonadati</taxon>
        <taxon>Pseudomonadota</taxon>
        <taxon>Alphaproteobacteria</taxon>
        <taxon>Sphingomonadales</taxon>
        <taxon>Sphingomonadaceae</taxon>
        <taxon>Stakelama</taxon>
    </lineage>
</organism>
<evidence type="ECO:0000256" key="1">
    <source>
        <dbReference type="ARBA" id="ARBA00022598"/>
    </source>
</evidence>
<dbReference type="RefSeq" id="WP_219238166.1">
    <property type="nucleotide sequence ID" value="NZ_JAHWZX010000007.1"/>
</dbReference>
<keyword evidence="5" id="KW-0648">Protein biosynthesis</keyword>
<feature type="domain" description="Glutamyl/glutaminyl-tRNA synthetase class Ib catalytic" evidence="6">
    <location>
        <begin position="13"/>
        <end position="268"/>
    </location>
</feature>
<evidence type="ECO:0000259" key="6">
    <source>
        <dbReference type="Pfam" id="PF00749"/>
    </source>
</evidence>
<dbReference type="EC" id="6.1.1.-" evidence="7"/>
<keyword evidence="4 5" id="KW-0030">Aminoacyl-tRNA synthetase</keyword>
<dbReference type="Proteomes" id="UP001197214">
    <property type="component" value="Unassembled WGS sequence"/>
</dbReference>
<evidence type="ECO:0000313" key="7">
    <source>
        <dbReference type="EMBL" id="MBW4331053.1"/>
    </source>
</evidence>
<evidence type="ECO:0000256" key="2">
    <source>
        <dbReference type="ARBA" id="ARBA00022741"/>
    </source>
</evidence>
<name>A0ABS6XLG2_9SPHN</name>
<sequence>MTHGQALNPHVAVVTRFAPSPTGRLHAGHGASAIAAHDFARSRGGRFVLRIEDIDGTRSRREHVDAILADLRWLGLTWDGPVLFQSQHLAAYDAALDTLRDKRLLYPCFCTRKEIAREVAESMAAPHHGPDGPVYPGTCRSLTPEARAAGIATRPHCWRLDMAKASVLAGPLEWTDHGQGVRADPQAHGDVVLARKDAPASYHLAVTIDDAAQGVSDIIRGKDLYPATHVHRLLQALLGLPVPRYHHHALVTDARGERLAKRNGAPSLESLRLAGTDGAAVAAELRAGRVPLGIADTTP</sequence>
<comment type="similarity">
    <text evidence="5">Belongs to the class-I aminoacyl-tRNA synthetase family.</text>
</comment>
<dbReference type="GO" id="GO:0016874">
    <property type="term" value="F:ligase activity"/>
    <property type="evidence" value="ECO:0007669"/>
    <property type="project" value="UniProtKB-KW"/>
</dbReference>
<evidence type="ECO:0000256" key="4">
    <source>
        <dbReference type="ARBA" id="ARBA00023146"/>
    </source>
</evidence>
<dbReference type="Pfam" id="PF00749">
    <property type="entry name" value="tRNA-synt_1c"/>
    <property type="match status" value="1"/>
</dbReference>
<dbReference type="PANTHER" id="PTHR43311">
    <property type="entry name" value="GLUTAMATE--TRNA LIGASE"/>
    <property type="match status" value="1"/>
</dbReference>
<keyword evidence="3 5" id="KW-0067">ATP-binding</keyword>
<dbReference type="PROSITE" id="PS00178">
    <property type="entry name" value="AA_TRNA_LIGASE_I"/>
    <property type="match status" value="1"/>
</dbReference>
<accession>A0ABS6XLG2</accession>
<keyword evidence="1 5" id="KW-0436">Ligase</keyword>
<protein>
    <submittedName>
        <fullName evidence="7">tRNA glutamyl-Q(34) synthetase GluQRS</fullName>
        <ecNumber evidence="7">6.1.1.-</ecNumber>
    </submittedName>
</protein>
<keyword evidence="2 5" id="KW-0547">Nucleotide-binding</keyword>
<dbReference type="InterPro" id="IPR001412">
    <property type="entry name" value="aa-tRNA-synth_I_CS"/>
</dbReference>
<dbReference type="EMBL" id="JAHWZX010000007">
    <property type="protein sequence ID" value="MBW4331053.1"/>
    <property type="molecule type" value="Genomic_DNA"/>
</dbReference>
<keyword evidence="8" id="KW-1185">Reference proteome</keyword>
<evidence type="ECO:0000256" key="3">
    <source>
        <dbReference type="ARBA" id="ARBA00022840"/>
    </source>
</evidence>